<name>A0A939C3F3_9ACTN</name>
<keyword evidence="1 5" id="KW-0378">Hydrolase</keyword>
<dbReference type="InterPro" id="IPR029058">
    <property type="entry name" value="AB_hydrolase_fold"/>
</dbReference>
<dbReference type="PANTHER" id="PTHR48081:SF13">
    <property type="entry name" value="ALPHA_BETA HYDROLASE"/>
    <property type="match status" value="1"/>
</dbReference>
<dbReference type="AlphaFoldDB" id="A0A939C3F3"/>
<dbReference type="Proteomes" id="UP000663792">
    <property type="component" value="Unassembled WGS sequence"/>
</dbReference>
<evidence type="ECO:0000256" key="1">
    <source>
        <dbReference type="ARBA" id="ARBA00022801"/>
    </source>
</evidence>
<dbReference type="GO" id="GO:0016787">
    <property type="term" value="F:hydrolase activity"/>
    <property type="evidence" value="ECO:0007669"/>
    <property type="project" value="UniProtKB-KW"/>
</dbReference>
<gene>
    <name evidence="5" type="ORF">JL106_18890</name>
</gene>
<feature type="signal peptide" evidence="3">
    <location>
        <begin position="1"/>
        <end position="24"/>
    </location>
</feature>
<dbReference type="Gene3D" id="3.40.50.1820">
    <property type="entry name" value="alpha/beta hydrolase"/>
    <property type="match status" value="1"/>
</dbReference>
<comment type="caution">
    <text evidence="5">The sequence shown here is derived from an EMBL/GenBank/DDBJ whole genome shotgun (WGS) entry which is preliminary data.</text>
</comment>
<dbReference type="Pfam" id="PF20434">
    <property type="entry name" value="BD-FAE"/>
    <property type="match status" value="1"/>
</dbReference>
<feature type="domain" description="BD-FAE-like" evidence="4">
    <location>
        <begin position="65"/>
        <end position="286"/>
    </location>
</feature>
<evidence type="ECO:0000313" key="5">
    <source>
        <dbReference type="EMBL" id="MBM9469359.1"/>
    </source>
</evidence>
<dbReference type="PANTHER" id="PTHR48081">
    <property type="entry name" value="AB HYDROLASE SUPERFAMILY PROTEIN C4A8.06C"/>
    <property type="match status" value="1"/>
</dbReference>
<feature type="region of interest" description="Disordered" evidence="2">
    <location>
        <begin position="204"/>
        <end position="228"/>
    </location>
</feature>
<dbReference type="InterPro" id="IPR049492">
    <property type="entry name" value="BD-FAE-like_dom"/>
</dbReference>
<dbReference type="SUPFAM" id="SSF53474">
    <property type="entry name" value="alpha/beta-Hydrolases"/>
    <property type="match status" value="1"/>
</dbReference>
<accession>A0A939C3F3</accession>
<organism evidence="5 6">
    <name type="scientific">Nakamurella leprariae</name>
    <dbReference type="NCBI Taxonomy" id="2803911"/>
    <lineage>
        <taxon>Bacteria</taxon>
        <taxon>Bacillati</taxon>
        <taxon>Actinomycetota</taxon>
        <taxon>Actinomycetes</taxon>
        <taxon>Nakamurellales</taxon>
        <taxon>Nakamurellaceae</taxon>
        <taxon>Nakamurella</taxon>
    </lineage>
</organism>
<protein>
    <submittedName>
        <fullName evidence="5">Alpha/beta hydrolase</fullName>
    </submittedName>
</protein>
<evidence type="ECO:0000313" key="6">
    <source>
        <dbReference type="Proteomes" id="UP000663792"/>
    </source>
</evidence>
<dbReference type="EMBL" id="JAERWK010000026">
    <property type="protein sequence ID" value="MBM9469359.1"/>
    <property type="molecule type" value="Genomic_DNA"/>
</dbReference>
<reference evidence="5" key="1">
    <citation type="submission" date="2021-01" db="EMBL/GenBank/DDBJ databases">
        <title>YIM 132084 draft genome.</title>
        <authorList>
            <person name="An D."/>
        </authorList>
    </citation>
    <scope>NUCLEOTIDE SEQUENCE</scope>
    <source>
        <strain evidence="5">YIM 132084</strain>
    </source>
</reference>
<proteinExistence type="predicted"/>
<dbReference type="RefSeq" id="WP_205262323.1">
    <property type="nucleotide sequence ID" value="NZ_JAERWK010000026.1"/>
</dbReference>
<keyword evidence="3" id="KW-0732">Signal</keyword>
<keyword evidence="6" id="KW-1185">Reference proteome</keyword>
<evidence type="ECO:0000256" key="2">
    <source>
        <dbReference type="SAM" id="MobiDB-lite"/>
    </source>
</evidence>
<dbReference type="InterPro" id="IPR050300">
    <property type="entry name" value="GDXG_lipolytic_enzyme"/>
</dbReference>
<evidence type="ECO:0000256" key="3">
    <source>
        <dbReference type="SAM" id="SignalP"/>
    </source>
</evidence>
<feature type="chain" id="PRO_5038438377" evidence="3">
    <location>
        <begin position="25"/>
        <end position="332"/>
    </location>
</feature>
<sequence length="332" mass="34766">MTVRARLRRSMALLGVAAATVVLAGACSSGPDVPPLPAVPDGVVAGAEILRNVPYADASPAQTLHLSLPTRTGSVVPLVILVHGGGWFSGDRHDVVQQVRDLNAAGYATAAIGYRLTGEALFPAAVQDVKAAIRWLRANAAVHGIDPTRFALWGYSAGGNLADLAAVTGTHRTEFDDDALGHADQSSAVQAVVSWYAPTDFGTMDAQNEDPGGCQGTPEAHGGADSAESRWLGAPVESSPELVARAAPATYLDDADSDALPPFHLAHGDRDCTVPYGQMLEFERALQEAGVPVTATVEEGQEHATWQFADAQYAESQAFLDEVFGWTEPSDG</sequence>
<evidence type="ECO:0000259" key="4">
    <source>
        <dbReference type="Pfam" id="PF20434"/>
    </source>
</evidence>
<dbReference type="PROSITE" id="PS51257">
    <property type="entry name" value="PROKAR_LIPOPROTEIN"/>
    <property type="match status" value="1"/>
</dbReference>